<gene>
    <name evidence="1" type="ORF">C492_09540</name>
</gene>
<dbReference type="EMBL" id="AOIA01000086">
    <property type="protein sequence ID" value="ELY61268.1"/>
    <property type="molecule type" value="Genomic_DNA"/>
</dbReference>
<organism evidence="1 2">
    <name type="scientific">Natronococcus jeotgali DSM 18795</name>
    <dbReference type="NCBI Taxonomy" id="1227498"/>
    <lineage>
        <taxon>Archaea</taxon>
        <taxon>Methanobacteriati</taxon>
        <taxon>Methanobacteriota</taxon>
        <taxon>Stenosarchaea group</taxon>
        <taxon>Halobacteria</taxon>
        <taxon>Halobacteriales</taxon>
        <taxon>Natrialbaceae</taxon>
        <taxon>Natronococcus</taxon>
    </lineage>
</organism>
<sequence length="114" mass="12344">MSQLPIDLIPIIVLRSQSLEDGLCDAFDLPLTFRAQALVMLLWIRSEPVSSSVAIPFRGSCSTPVELTPTFPEMIGSMTCSLRAVSKEPDYSIIIPIDPLPVTSVAGIDSRNAL</sequence>
<proteinExistence type="predicted"/>
<evidence type="ECO:0000313" key="2">
    <source>
        <dbReference type="Proteomes" id="UP000011531"/>
    </source>
</evidence>
<reference evidence="1 2" key="1">
    <citation type="journal article" date="2014" name="PLoS Genet.">
        <title>Phylogenetically driven sequencing of extremely halophilic archaea reveals strategies for static and dynamic osmo-response.</title>
        <authorList>
            <person name="Becker E.A."/>
            <person name="Seitzer P.M."/>
            <person name="Tritt A."/>
            <person name="Larsen D."/>
            <person name="Krusor M."/>
            <person name="Yao A.I."/>
            <person name="Wu D."/>
            <person name="Madern D."/>
            <person name="Eisen J.A."/>
            <person name="Darling A.E."/>
            <person name="Facciotti M.T."/>
        </authorList>
    </citation>
    <scope>NUCLEOTIDE SEQUENCE [LARGE SCALE GENOMIC DNA]</scope>
    <source>
        <strain evidence="1 2">DSM 18795</strain>
    </source>
</reference>
<dbReference type="Proteomes" id="UP000011531">
    <property type="component" value="Unassembled WGS sequence"/>
</dbReference>
<protein>
    <submittedName>
        <fullName evidence="1">Uncharacterized protein</fullName>
    </submittedName>
</protein>
<dbReference type="AlphaFoldDB" id="L9XKV2"/>
<comment type="caution">
    <text evidence="1">The sequence shown here is derived from an EMBL/GenBank/DDBJ whole genome shotgun (WGS) entry which is preliminary data.</text>
</comment>
<name>L9XKV2_9EURY</name>
<accession>L9XKV2</accession>
<keyword evidence="2" id="KW-1185">Reference proteome</keyword>
<evidence type="ECO:0000313" key="1">
    <source>
        <dbReference type="EMBL" id="ELY61268.1"/>
    </source>
</evidence>